<organism evidence="1 2">
    <name type="scientific">Turnera subulata</name>
    <dbReference type="NCBI Taxonomy" id="218843"/>
    <lineage>
        <taxon>Eukaryota</taxon>
        <taxon>Viridiplantae</taxon>
        <taxon>Streptophyta</taxon>
        <taxon>Embryophyta</taxon>
        <taxon>Tracheophyta</taxon>
        <taxon>Spermatophyta</taxon>
        <taxon>Magnoliopsida</taxon>
        <taxon>eudicotyledons</taxon>
        <taxon>Gunneridae</taxon>
        <taxon>Pentapetalae</taxon>
        <taxon>rosids</taxon>
        <taxon>fabids</taxon>
        <taxon>Malpighiales</taxon>
        <taxon>Passifloraceae</taxon>
        <taxon>Turnera</taxon>
    </lineage>
</organism>
<reference evidence="1" key="2">
    <citation type="journal article" date="2023" name="Plants (Basel)">
        <title>Annotation of the Turnera subulata (Passifloraceae) Draft Genome Reveals the S-Locus Evolved after the Divergence of Turneroideae from Passifloroideae in a Stepwise Manner.</title>
        <authorList>
            <person name="Henning P.M."/>
            <person name="Roalson E.H."/>
            <person name="Mir W."/>
            <person name="McCubbin A.G."/>
            <person name="Shore J.S."/>
        </authorList>
    </citation>
    <scope>NUCLEOTIDE SEQUENCE</scope>
    <source>
        <strain evidence="1">F60SS</strain>
    </source>
</reference>
<dbReference type="Proteomes" id="UP001141552">
    <property type="component" value="Unassembled WGS sequence"/>
</dbReference>
<gene>
    <name evidence="1" type="ORF">Tsubulata_012263</name>
</gene>
<dbReference type="EMBL" id="JAKUCV010003890">
    <property type="protein sequence ID" value="KAJ4837247.1"/>
    <property type="molecule type" value="Genomic_DNA"/>
</dbReference>
<sequence length="74" mass="8727">MMKICMMVEKLEVQMKLKMMIHLRMKEVMIKMFKLESLKLCQVSGNLRGNTDINPNQSIHQIQVFVCLRGWEGN</sequence>
<proteinExistence type="predicted"/>
<reference evidence="1" key="1">
    <citation type="submission" date="2022-02" db="EMBL/GenBank/DDBJ databases">
        <authorList>
            <person name="Henning P.M."/>
            <person name="McCubbin A.G."/>
            <person name="Shore J.S."/>
        </authorList>
    </citation>
    <scope>NUCLEOTIDE SEQUENCE</scope>
    <source>
        <strain evidence="1">F60SS</strain>
        <tissue evidence="1">Leaves</tissue>
    </source>
</reference>
<comment type="caution">
    <text evidence="1">The sequence shown here is derived from an EMBL/GenBank/DDBJ whole genome shotgun (WGS) entry which is preliminary data.</text>
</comment>
<dbReference type="AlphaFoldDB" id="A0A9Q0FV81"/>
<name>A0A9Q0FV81_9ROSI</name>
<evidence type="ECO:0000313" key="2">
    <source>
        <dbReference type="Proteomes" id="UP001141552"/>
    </source>
</evidence>
<protein>
    <submittedName>
        <fullName evidence="1">Uncharacterized protein</fullName>
    </submittedName>
</protein>
<accession>A0A9Q0FV81</accession>
<evidence type="ECO:0000313" key="1">
    <source>
        <dbReference type="EMBL" id="KAJ4837247.1"/>
    </source>
</evidence>
<keyword evidence="2" id="KW-1185">Reference proteome</keyword>